<proteinExistence type="predicted"/>
<dbReference type="GO" id="GO:0006351">
    <property type="term" value="P:DNA-templated transcription"/>
    <property type="evidence" value="ECO:0007669"/>
    <property type="project" value="InterPro"/>
</dbReference>
<dbReference type="GO" id="GO:0003677">
    <property type="term" value="F:DNA binding"/>
    <property type="evidence" value="ECO:0007669"/>
    <property type="project" value="InterPro"/>
</dbReference>
<dbReference type="AlphaFoldDB" id="A0A832MNG6"/>
<reference evidence="3" key="1">
    <citation type="journal article" date="2020" name="mSystems">
        <title>Genome- and Community-Level Interaction Insights into Carbon Utilization and Element Cycling Functions of Hydrothermarchaeota in Hydrothermal Sediment.</title>
        <authorList>
            <person name="Zhou Z."/>
            <person name="Liu Y."/>
            <person name="Xu W."/>
            <person name="Pan J."/>
            <person name="Luo Z.H."/>
            <person name="Li M."/>
        </authorList>
    </citation>
    <scope>NUCLEOTIDE SEQUENCE [LARGE SCALE GENOMIC DNA]</scope>
    <source>
        <strain evidence="3">SpSt-381</strain>
    </source>
</reference>
<protein>
    <submittedName>
        <fullName evidence="3">DNA-directed RNA polymerase subunit omega</fullName>
    </submittedName>
</protein>
<evidence type="ECO:0000313" key="3">
    <source>
        <dbReference type="EMBL" id="HGZ44108.1"/>
    </source>
</evidence>
<keyword evidence="1 3" id="KW-0240">DNA-directed RNA polymerase</keyword>
<dbReference type="GO" id="GO:0003899">
    <property type="term" value="F:DNA-directed RNA polymerase activity"/>
    <property type="evidence" value="ECO:0007669"/>
    <property type="project" value="InterPro"/>
</dbReference>
<name>A0A832MNG6_UNCEI</name>
<dbReference type="SUPFAM" id="SSF63562">
    <property type="entry name" value="RPB6/omega subunit-like"/>
    <property type="match status" value="1"/>
</dbReference>
<organism evidence="3">
    <name type="scientific">Eiseniibacteriota bacterium</name>
    <dbReference type="NCBI Taxonomy" id="2212470"/>
    <lineage>
        <taxon>Bacteria</taxon>
        <taxon>Candidatus Eiseniibacteriota</taxon>
    </lineage>
</organism>
<evidence type="ECO:0000256" key="1">
    <source>
        <dbReference type="ARBA" id="ARBA00022478"/>
    </source>
</evidence>
<evidence type="ECO:0000256" key="2">
    <source>
        <dbReference type="ARBA" id="ARBA00023163"/>
    </source>
</evidence>
<keyword evidence="2" id="KW-0804">Transcription</keyword>
<gene>
    <name evidence="3" type="ORF">ENR23_11950</name>
</gene>
<sequence>MKLASLIPPPGNNKYEICIVAAREARRLNEWSRQTGQSIPGKVTAAALERTIRQEVPFFYEEQYSAAPPDADAE</sequence>
<dbReference type="GO" id="GO:0000428">
    <property type="term" value="C:DNA-directed RNA polymerase complex"/>
    <property type="evidence" value="ECO:0007669"/>
    <property type="project" value="UniProtKB-KW"/>
</dbReference>
<accession>A0A832MNG6</accession>
<dbReference type="EMBL" id="DSQF01000024">
    <property type="protein sequence ID" value="HGZ44108.1"/>
    <property type="molecule type" value="Genomic_DNA"/>
</dbReference>
<comment type="caution">
    <text evidence="3">The sequence shown here is derived from an EMBL/GenBank/DDBJ whole genome shotgun (WGS) entry which is preliminary data.</text>
</comment>
<dbReference type="InterPro" id="IPR036161">
    <property type="entry name" value="RPB6/omega-like_sf"/>
</dbReference>